<sequence length="187" mass="20221">MKAELRRRLRAERKAHVAALDPRVGALVMMRPPAPLLALVPPGAVVGLYYNSPEETPTGGYARFLVDAGHTVALPWFAARDEAMTFRTWASPHVDELLGMGPYGPQPLADAAEVTPDVLFVPLVGFDVEGGRLGQGGGHYDRWLAAHPDVPAIGMAWDCQLVDALPREAHDRPLAAVVTPTRLYGPF</sequence>
<comment type="cofactor">
    <cofactor evidence="4">
        <name>Mg(2+)</name>
        <dbReference type="ChEBI" id="CHEBI:18420"/>
    </cofactor>
</comment>
<evidence type="ECO:0000256" key="2">
    <source>
        <dbReference type="ARBA" id="ARBA00022741"/>
    </source>
</evidence>
<dbReference type="PANTHER" id="PTHR23407">
    <property type="entry name" value="ATPASE INHIBITOR/5-FORMYLTETRAHYDROFOLATE CYCLO-LIGASE"/>
    <property type="match status" value="1"/>
</dbReference>
<evidence type="ECO:0000313" key="6">
    <source>
        <dbReference type="Proteomes" id="UP001222770"/>
    </source>
</evidence>
<evidence type="ECO:0000313" key="5">
    <source>
        <dbReference type="EMBL" id="MDF8335067.1"/>
    </source>
</evidence>
<dbReference type="PANTHER" id="PTHR23407:SF1">
    <property type="entry name" value="5-FORMYLTETRAHYDROFOLATE CYCLO-LIGASE"/>
    <property type="match status" value="1"/>
</dbReference>
<comment type="caution">
    <text evidence="5">The sequence shown here is derived from an EMBL/GenBank/DDBJ whole genome shotgun (WGS) entry which is preliminary data.</text>
</comment>
<gene>
    <name evidence="5" type="ORF">POM99_17810</name>
</gene>
<accession>A0ABT6CMH6</accession>
<keyword evidence="4" id="KW-0460">Magnesium</keyword>
<dbReference type="InterPro" id="IPR024185">
    <property type="entry name" value="FTHF_cligase-like_sf"/>
</dbReference>
<evidence type="ECO:0000256" key="3">
    <source>
        <dbReference type="ARBA" id="ARBA00022840"/>
    </source>
</evidence>
<dbReference type="Proteomes" id="UP001222770">
    <property type="component" value="Unassembled WGS sequence"/>
</dbReference>
<evidence type="ECO:0000256" key="1">
    <source>
        <dbReference type="ARBA" id="ARBA00010638"/>
    </source>
</evidence>
<keyword evidence="2 4" id="KW-0547">Nucleotide-binding</keyword>
<keyword evidence="3 4" id="KW-0067">ATP-binding</keyword>
<dbReference type="RefSeq" id="WP_277279869.1">
    <property type="nucleotide sequence ID" value="NZ_JAROCY010000020.1"/>
</dbReference>
<organism evidence="5 6">
    <name type="scientific">Novosphingobium cyanobacteriorum</name>
    <dbReference type="NCBI Taxonomy" id="3024215"/>
    <lineage>
        <taxon>Bacteria</taxon>
        <taxon>Pseudomonadati</taxon>
        <taxon>Pseudomonadota</taxon>
        <taxon>Alphaproteobacteria</taxon>
        <taxon>Sphingomonadales</taxon>
        <taxon>Sphingomonadaceae</taxon>
        <taxon>Novosphingobium</taxon>
    </lineage>
</organism>
<dbReference type="SUPFAM" id="SSF100950">
    <property type="entry name" value="NagB/RpiA/CoA transferase-like"/>
    <property type="match status" value="1"/>
</dbReference>
<comment type="similarity">
    <text evidence="1 4">Belongs to the 5-formyltetrahydrofolate cyclo-ligase family.</text>
</comment>
<comment type="catalytic activity">
    <reaction evidence="4">
        <text>(6S)-5-formyl-5,6,7,8-tetrahydrofolate + ATP = (6R)-5,10-methenyltetrahydrofolate + ADP + phosphate</text>
        <dbReference type="Rhea" id="RHEA:10488"/>
        <dbReference type="ChEBI" id="CHEBI:30616"/>
        <dbReference type="ChEBI" id="CHEBI:43474"/>
        <dbReference type="ChEBI" id="CHEBI:57455"/>
        <dbReference type="ChEBI" id="CHEBI:57457"/>
        <dbReference type="ChEBI" id="CHEBI:456216"/>
        <dbReference type="EC" id="6.3.3.2"/>
    </reaction>
</comment>
<dbReference type="NCBIfam" id="TIGR02727">
    <property type="entry name" value="MTHFS_bact"/>
    <property type="match status" value="1"/>
</dbReference>
<dbReference type="Gene3D" id="3.40.50.10420">
    <property type="entry name" value="NagB/RpiA/CoA transferase-like"/>
    <property type="match status" value="1"/>
</dbReference>
<name>A0ABT6CMH6_9SPHN</name>
<keyword evidence="4" id="KW-0479">Metal-binding</keyword>
<keyword evidence="5" id="KW-0436">Ligase</keyword>
<dbReference type="InterPro" id="IPR002698">
    <property type="entry name" value="FTHF_cligase"/>
</dbReference>
<evidence type="ECO:0000256" key="4">
    <source>
        <dbReference type="RuleBase" id="RU361279"/>
    </source>
</evidence>
<keyword evidence="6" id="KW-1185">Reference proteome</keyword>
<dbReference type="EC" id="6.3.3.2" evidence="4"/>
<protein>
    <recommendedName>
        <fullName evidence="4">5-formyltetrahydrofolate cyclo-ligase</fullName>
        <ecNumber evidence="4">6.3.3.2</ecNumber>
    </recommendedName>
</protein>
<dbReference type="EMBL" id="JAROCY010000020">
    <property type="protein sequence ID" value="MDF8335067.1"/>
    <property type="molecule type" value="Genomic_DNA"/>
</dbReference>
<dbReference type="GO" id="GO:0030272">
    <property type="term" value="F:5-formyltetrahydrofolate cyclo-ligase activity"/>
    <property type="evidence" value="ECO:0007669"/>
    <property type="project" value="UniProtKB-EC"/>
</dbReference>
<dbReference type="Pfam" id="PF01812">
    <property type="entry name" value="5-FTHF_cyc-lig"/>
    <property type="match status" value="1"/>
</dbReference>
<reference evidence="5 6" key="1">
    <citation type="submission" date="2023-03" db="EMBL/GenBank/DDBJ databases">
        <title>Novosphingobium cyanobacteriorum sp. nov., isolated from a eutrophic reservoir during the Microcystis bloom period.</title>
        <authorList>
            <person name="Kang M."/>
            <person name="Le V."/>
            <person name="Ko S.-R."/>
            <person name="Lee S.-A."/>
            <person name="Ahn C.-Y."/>
        </authorList>
    </citation>
    <scope>NUCLEOTIDE SEQUENCE [LARGE SCALE GENOMIC DNA]</scope>
    <source>
        <strain evidence="5 6">HBC54</strain>
    </source>
</reference>
<proteinExistence type="inferred from homology"/>
<dbReference type="InterPro" id="IPR037171">
    <property type="entry name" value="NagB/RpiA_transferase-like"/>
</dbReference>